<reference evidence="2" key="1">
    <citation type="submission" date="2021-12" db="EMBL/GenBank/DDBJ databases">
        <authorList>
            <person name="King R."/>
        </authorList>
    </citation>
    <scope>NUCLEOTIDE SEQUENCE</scope>
</reference>
<keyword evidence="3" id="KW-1185">Reference proteome</keyword>
<name>A0A9P0AKJ1_BEMTA</name>
<protein>
    <submittedName>
        <fullName evidence="2">Uncharacterized protein</fullName>
    </submittedName>
</protein>
<gene>
    <name evidence="2" type="ORF">BEMITA_LOCUS12139</name>
</gene>
<evidence type="ECO:0000313" key="3">
    <source>
        <dbReference type="Proteomes" id="UP001152759"/>
    </source>
</evidence>
<evidence type="ECO:0000313" key="2">
    <source>
        <dbReference type="EMBL" id="CAH0393777.1"/>
    </source>
</evidence>
<proteinExistence type="predicted"/>
<feature type="compositionally biased region" description="Basic and acidic residues" evidence="1">
    <location>
        <begin position="68"/>
        <end position="84"/>
    </location>
</feature>
<dbReference type="EMBL" id="OU963868">
    <property type="protein sequence ID" value="CAH0393777.1"/>
    <property type="molecule type" value="Genomic_DNA"/>
</dbReference>
<evidence type="ECO:0000256" key="1">
    <source>
        <dbReference type="SAM" id="MobiDB-lite"/>
    </source>
</evidence>
<dbReference type="Proteomes" id="UP001152759">
    <property type="component" value="Chromosome 7"/>
</dbReference>
<accession>A0A9P0AKJ1</accession>
<feature type="compositionally biased region" description="Basic and acidic residues" evidence="1">
    <location>
        <begin position="100"/>
        <end position="116"/>
    </location>
</feature>
<sequence length="150" mass="16845">MSITCISCHQATRHLNPTQAEITQQPESGEWGIDLLLACPHCGQLYSAWVLNWDVVPLKGLFFAHRIRNPDPNHNDKGRTDDPTKVPAVNPYCRPQSQAGRHDLPPDAEQANRENIGKSPEYRSTGSGVKRPESQRLPYPAPSRHYKKAD</sequence>
<dbReference type="AlphaFoldDB" id="A0A9P0AKJ1"/>
<feature type="region of interest" description="Disordered" evidence="1">
    <location>
        <begin position="66"/>
        <end position="150"/>
    </location>
</feature>
<organism evidence="2 3">
    <name type="scientific">Bemisia tabaci</name>
    <name type="common">Sweetpotato whitefly</name>
    <name type="synonym">Aleurodes tabaci</name>
    <dbReference type="NCBI Taxonomy" id="7038"/>
    <lineage>
        <taxon>Eukaryota</taxon>
        <taxon>Metazoa</taxon>
        <taxon>Ecdysozoa</taxon>
        <taxon>Arthropoda</taxon>
        <taxon>Hexapoda</taxon>
        <taxon>Insecta</taxon>
        <taxon>Pterygota</taxon>
        <taxon>Neoptera</taxon>
        <taxon>Paraneoptera</taxon>
        <taxon>Hemiptera</taxon>
        <taxon>Sternorrhyncha</taxon>
        <taxon>Aleyrodoidea</taxon>
        <taxon>Aleyrodidae</taxon>
        <taxon>Aleyrodinae</taxon>
        <taxon>Bemisia</taxon>
    </lineage>
</organism>